<organism evidence="1 2">
    <name type="scientific">Castilleja foliolosa</name>
    <dbReference type="NCBI Taxonomy" id="1961234"/>
    <lineage>
        <taxon>Eukaryota</taxon>
        <taxon>Viridiplantae</taxon>
        <taxon>Streptophyta</taxon>
        <taxon>Embryophyta</taxon>
        <taxon>Tracheophyta</taxon>
        <taxon>Spermatophyta</taxon>
        <taxon>Magnoliopsida</taxon>
        <taxon>eudicotyledons</taxon>
        <taxon>Gunneridae</taxon>
        <taxon>Pentapetalae</taxon>
        <taxon>asterids</taxon>
        <taxon>lamiids</taxon>
        <taxon>Lamiales</taxon>
        <taxon>Orobanchaceae</taxon>
        <taxon>Pedicularideae</taxon>
        <taxon>Castillejinae</taxon>
        <taxon>Castilleja</taxon>
    </lineage>
</organism>
<dbReference type="PANTHER" id="PTHR33018:SF34">
    <property type="entry name" value="OS02G0472350 PROTEIN"/>
    <property type="match status" value="1"/>
</dbReference>
<dbReference type="Proteomes" id="UP001632038">
    <property type="component" value="Unassembled WGS sequence"/>
</dbReference>
<dbReference type="AlphaFoldDB" id="A0ABD3C0N7"/>
<protein>
    <submittedName>
        <fullName evidence="1">Uncharacterized protein</fullName>
    </submittedName>
</protein>
<sequence>MDALEQGQSSGSFTPSGRNDILAVAIEKPDHPTRVRGVGKGYTMRTYFGKQQRSGDGMVSPEEMAAIIAEMKEPHTPVIMSAKGSCAPDVVLSSQQEEEEHGGNEVGECELYVEDPHRRLVAYGRIHELG</sequence>
<dbReference type="EMBL" id="JAVIJP010000054">
    <property type="protein sequence ID" value="KAL3623014.1"/>
    <property type="molecule type" value="Genomic_DNA"/>
</dbReference>
<reference evidence="2" key="1">
    <citation type="journal article" date="2024" name="IScience">
        <title>Strigolactones Initiate the Formation of Haustorium-like Structures in Castilleja.</title>
        <authorList>
            <person name="Buerger M."/>
            <person name="Peterson D."/>
            <person name="Chory J."/>
        </authorList>
    </citation>
    <scope>NUCLEOTIDE SEQUENCE [LARGE SCALE GENOMIC DNA]</scope>
</reference>
<proteinExistence type="predicted"/>
<name>A0ABD3C0N7_9LAMI</name>
<gene>
    <name evidence="1" type="ORF">CASFOL_031830</name>
</gene>
<accession>A0ABD3C0N7</accession>
<evidence type="ECO:0000313" key="2">
    <source>
        <dbReference type="Proteomes" id="UP001632038"/>
    </source>
</evidence>
<evidence type="ECO:0000313" key="1">
    <source>
        <dbReference type="EMBL" id="KAL3623014.1"/>
    </source>
</evidence>
<keyword evidence="2" id="KW-1185">Reference proteome</keyword>
<comment type="caution">
    <text evidence="1">The sequence shown here is derived from an EMBL/GenBank/DDBJ whole genome shotgun (WGS) entry which is preliminary data.</text>
</comment>
<dbReference type="PANTHER" id="PTHR33018">
    <property type="entry name" value="OS10G0338966 PROTEIN-RELATED"/>
    <property type="match status" value="1"/>
</dbReference>